<proteinExistence type="predicted"/>
<protein>
    <submittedName>
        <fullName evidence="3">YhdP family protein</fullName>
    </submittedName>
</protein>
<evidence type="ECO:0000313" key="4">
    <source>
        <dbReference type="Proteomes" id="UP001597048"/>
    </source>
</evidence>
<name>A0ABW3KMS9_9GAMM</name>
<gene>
    <name evidence="3" type="ORF">ACFQ1C_14195</name>
</gene>
<keyword evidence="1" id="KW-0812">Transmembrane</keyword>
<sequence length="1271" mass="140150">MSVAFRRSLNWAWLSVAAVAVLLAVLVTLLRFGSPWLASWQQQWLNSQLNDQALTLEIGQLGLSWQDYGPVLVVSQVSLHQDNAPPITLRRALVDVQLWQSVRQWRPVLNELILDGLRVPIVLAADSGSEATPVSIDWRSLRHLVLQGVEQFSLQDAQLIVSSPDKDLVELHLPDLHWQNKPGLHQGQGRLGFGADARQQFQLSSRFSGPSDQLNGSVYLQADNVDASNVLSLIRPEDQAVTAKVNLELWLEWQQGQLSAGLLELGENRFGWGEQHDVAIKGGRLQWQPTDAGWQLASNNIDISVDGEVWPSWQLQLDQHQDQLQGYLNRLSFTDVALLAQWGESFWPGPARQLAGIAPRGQLTDVYFSADSDLAGWRWQGKLQNISTQAFEWAPQTQGINGRFVVAAEGGELSVQQQTAADWVFDDAFRTPWPMQRLAANVRWRKQPKGWMLWSRDLEVDTADLTLQGWFSLLLSEQASPLLSASARVDVLRAEQAFSYFPEPVMGRELVDYLQGAIMGGQAKGAEVLWYGRLNEFPYADDSGIFQARVPLRQAQFRFDPEWSPLSDLSLDLLFENDGLYMKGSQGRLGAVNASAIDARIVPLDENAKLELSADINGQGEAVTAYLQDSPLASSVGITLEQVQVSGPLEAKLALTIPLSGGAVAVTGQVDFSRNQVRVKPLDLGLREVTGRLLFDEQQTHFSNMKAQWNEQPLQLDYTGQDTPDSYKVALAIKGQLQAEKLRRVSPPLKALAGTADWHGQLDLTLPDQGPLHYRFTANSALTGLSSRLPPPLNKSAGRAQHSQLQLSGDINQAQLQLNIGEHINGQAKLAFANSGPQVQQLWLSAGAGVRASLPRAPLDIAVRVPDLPIDDWLALLSELQDALPSTGAPSQGQSKAGGISWPSPYRVMAQASRAELWQQPLNQLKLSIQPLNNNRQQLQISAEQAEGGIHFGGNQPLQANFKRLWLGQATAAIDQAKPADNQSGLDINIRPQQVPALQFTCDDCRWQQLALGKLSFALQPEPQNNKVLLSEFTLNGPLLKMQAQGQWLQEKSVNLSRLEWQSSSPSLQRVWQTLDKESPFSETSARLDGQLRWLDVPWQPKLANMNGTLAIDTGAGVLREINDKGAGLLSVLSLESLMRRLRLDFRDVYAEGFYFDSITASGELRSGVLHNEDLLLKGAAGNLRGNGGLDLVAERLDYQFELTPNLTGNLPVIAAFAVTPVAGLYVLALSKVLGPVVDVFTRIRYQVTGPLAEPNITELGRDKKRVSVPE</sequence>
<evidence type="ECO:0000256" key="1">
    <source>
        <dbReference type="SAM" id="Phobius"/>
    </source>
</evidence>
<dbReference type="Pfam" id="PF13116">
    <property type="entry name" value="YhdP"/>
    <property type="match status" value="1"/>
</dbReference>
<keyword evidence="1" id="KW-1133">Transmembrane helix</keyword>
<dbReference type="EMBL" id="JBHTJS010000058">
    <property type="protein sequence ID" value="MFD1009296.1"/>
    <property type="molecule type" value="Genomic_DNA"/>
</dbReference>
<feature type="transmembrane region" description="Helical" evidence="1">
    <location>
        <begin position="12"/>
        <end position="33"/>
    </location>
</feature>
<reference evidence="4" key="1">
    <citation type="journal article" date="2019" name="Int. J. Syst. Evol. Microbiol.">
        <title>The Global Catalogue of Microorganisms (GCM) 10K type strain sequencing project: providing services to taxonomists for standard genome sequencing and annotation.</title>
        <authorList>
            <consortium name="The Broad Institute Genomics Platform"/>
            <consortium name="The Broad Institute Genome Sequencing Center for Infectious Disease"/>
            <person name="Wu L."/>
            <person name="Ma J."/>
        </authorList>
    </citation>
    <scope>NUCLEOTIDE SEQUENCE [LARGE SCALE GENOMIC DNA]</scope>
    <source>
        <strain evidence="4">CCUG 60525</strain>
    </source>
</reference>
<accession>A0ABW3KMS9</accession>
<dbReference type="NCBIfam" id="TIGR02099">
    <property type="entry name" value="YhdP family protein"/>
    <property type="match status" value="1"/>
</dbReference>
<dbReference type="PANTHER" id="PTHR38690:SF1">
    <property type="entry name" value="PROTEASE"/>
    <property type="match status" value="1"/>
</dbReference>
<dbReference type="Proteomes" id="UP001597048">
    <property type="component" value="Unassembled WGS sequence"/>
</dbReference>
<keyword evidence="1" id="KW-0472">Membrane</keyword>
<dbReference type="RefSeq" id="WP_379559327.1">
    <property type="nucleotide sequence ID" value="NZ_JBHTJS010000058.1"/>
</dbReference>
<evidence type="ECO:0000313" key="3">
    <source>
        <dbReference type="EMBL" id="MFD1009296.1"/>
    </source>
</evidence>
<keyword evidence="4" id="KW-1185">Reference proteome</keyword>
<dbReference type="PANTHER" id="PTHR38690">
    <property type="entry name" value="PROTEASE-RELATED"/>
    <property type="match status" value="1"/>
</dbReference>
<dbReference type="InterPro" id="IPR025263">
    <property type="entry name" value="YhdP_central"/>
</dbReference>
<comment type="caution">
    <text evidence="3">The sequence shown here is derived from an EMBL/GenBank/DDBJ whole genome shotgun (WGS) entry which is preliminary data.</text>
</comment>
<dbReference type="InterPro" id="IPR011836">
    <property type="entry name" value="YhdP"/>
</dbReference>
<organism evidence="3 4">
    <name type="scientific">Oceanisphaera ostreae</name>
    <dbReference type="NCBI Taxonomy" id="914151"/>
    <lineage>
        <taxon>Bacteria</taxon>
        <taxon>Pseudomonadati</taxon>
        <taxon>Pseudomonadota</taxon>
        <taxon>Gammaproteobacteria</taxon>
        <taxon>Aeromonadales</taxon>
        <taxon>Aeromonadaceae</taxon>
        <taxon>Oceanisphaera</taxon>
    </lineage>
</organism>
<feature type="domain" description="YhdP central" evidence="2">
    <location>
        <begin position="1"/>
        <end position="1257"/>
    </location>
</feature>
<evidence type="ECO:0000259" key="2">
    <source>
        <dbReference type="Pfam" id="PF13116"/>
    </source>
</evidence>